<keyword evidence="2" id="KW-0449">Lipoprotein</keyword>
<name>A0A917HC73_9BACI</name>
<proteinExistence type="predicted"/>
<feature type="chain" id="PRO_5038505339" evidence="1">
    <location>
        <begin position="22"/>
        <end position="422"/>
    </location>
</feature>
<dbReference type="PIRSF" id="PIRSF012509">
    <property type="entry name" value="CamS"/>
    <property type="match status" value="1"/>
</dbReference>
<dbReference type="CDD" id="cd13440">
    <property type="entry name" value="CamS_repeat_2"/>
    <property type="match status" value="1"/>
</dbReference>
<protein>
    <submittedName>
        <fullName evidence="2">Lipoprotein YerH</fullName>
    </submittedName>
</protein>
<dbReference type="CDD" id="cd13441">
    <property type="entry name" value="CamS_repeat_1"/>
    <property type="match status" value="1"/>
</dbReference>
<sequence length="422" mass="49012">MKKIYVLLVCTLLLMTGCAPNMNEDEVVQKNDEKANQERSIVPSYRLSEENYKMILPYRPSAARGVITNQMGNRVDIDEMEEGLRRHSKAIFDPEKYYFEEGQYLTEDMVYDWLGRMPNKEELEEMVKEKVKRLEDDGHNVDEEDKEKIRKDLQQGLNPKLDDLDLEGLDKDAKKEKEIENQRENPRYLSHILEQNFLKKNEDKSAELVGVSIGIALKSVYRFQTEIGGPYYYEDISKDKMLKQGKKVAQTILKRVRQIEELKNVPIMIALYREEDQGSPVPGNYVAKTAVKGGVTEIDEWNAIGEEYILFPSDEGEEKYYDDSQLVDNFGKEIQEYFPNYVGVIGEGFYIKEELKKLTLTVPIEFYGKGEVIGFTQYAYGLVKEMFPDYYDLEIKIKSNDKLESLIYRNAGVDDPTVHILH</sequence>
<accession>A0A917HC73</accession>
<evidence type="ECO:0000256" key="1">
    <source>
        <dbReference type="SAM" id="SignalP"/>
    </source>
</evidence>
<evidence type="ECO:0000313" key="2">
    <source>
        <dbReference type="EMBL" id="GGG74202.1"/>
    </source>
</evidence>
<organism evidence="2 3">
    <name type="scientific">Virgibacillus oceani</name>
    <dbReference type="NCBI Taxonomy" id="1479511"/>
    <lineage>
        <taxon>Bacteria</taxon>
        <taxon>Bacillati</taxon>
        <taxon>Bacillota</taxon>
        <taxon>Bacilli</taxon>
        <taxon>Bacillales</taxon>
        <taxon>Bacillaceae</taxon>
        <taxon>Virgibacillus</taxon>
    </lineage>
</organism>
<evidence type="ECO:0000313" key="3">
    <source>
        <dbReference type="Proteomes" id="UP000622860"/>
    </source>
</evidence>
<comment type="caution">
    <text evidence="2">The sequence shown here is derived from an EMBL/GenBank/DDBJ whole genome shotgun (WGS) entry which is preliminary data.</text>
</comment>
<feature type="signal peptide" evidence="1">
    <location>
        <begin position="1"/>
        <end position="21"/>
    </location>
</feature>
<dbReference type="EMBL" id="BMFR01000006">
    <property type="protein sequence ID" value="GGG74202.1"/>
    <property type="molecule type" value="Genomic_DNA"/>
</dbReference>
<dbReference type="RefSeq" id="WP_229683113.1">
    <property type="nucleotide sequence ID" value="NZ_BMFR01000006.1"/>
</dbReference>
<dbReference type="AlphaFoldDB" id="A0A917HC73"/>
<dbReference type="Pfam" id="PF07537">
    <property type="entry name" value="CamS"/>
    <property type="match status" value="1"/>
</dbReference>
<keyword evidence="3" id="KW-1185">Reference proteome</keyword>
<dbReference type="PROSITE" id="PS51257">
    <property type="entry name" value="PROKAR_LIPOPROTEIN"/>
    <property type="match status" value="1"/>
</dbReference>
<reference evidence="2" key="2">
    <citation type="submission" date="2020-09" db="EMBL/GenBank/DDBJ databases">
        <authorList>
            <person name="Sun Q."/>
            <person name="Zhou Y."/>
        </authorList>
    </citation>
    <scope>NUCLEOTIDE SEQUENCE</scope>
    <source>
        <strain evidence="2">CGMCC 1.12754</strain>
    </source>
</reference>
<keyword evidence="1" id="KW-0732">Signal</keyword>
<gene>
    <name evidence="2" type="primary">yerH</name>
    <name evidence="2" type="ORF">GCM10011398_18520</name>
</gene>
<reference evidence="2" key="1">
    <citation type="journal article" date="2014" name="Int. J. Syst. Evol. Microbiol.">
        <title>Complete genome sequence of Corynebacterium casei LMG S-19264T (=DSM 44701T), isolated from a smear-ripened cheese.</title>
        <authorList>
            <consortium name="US DOE Joint Genome Institute (JGI-PGF)"/>
            <person name="Walter F."/>
            <person name="Albersmeier A."/>
            <person name="Kalinowski J."/>
            <person name="Ruckert C."/>
        </authorList>
    </citation>
    <scope>NUCLEOTIDE SEQUENCE</scope>
    <source>
        <strain evidence="2">CGMCC 1.12754</strain>
    </source>
</reference>
<dbReference type="Proteomes" id="UP000622860">
    <property type="component" value="Unassembled WGS sequence"/>
</dbReference>
<dbReference type="InterPro" id="IPR011426">
    <property type="entry name" value="CamS"/>
</dbReference>
<dbReference type="Gene3D" id="3.10.570.10">
    <property type="entry name" value="sex pheromone staph- cam373 precursor domain"/>
    <property type="match status" value="1"/>
</dbReference>